<evidence type="ECO:0000313" key="7">
    <source>
        <dbReference type="EMBL" id="AKA79693.1"/>
    </source>
</evidence>
<dbReference type="Proteomes" id="UP000282269">
    <property type="component" value="Chromosome"/>
</dbReference>
<dbReference type="PATRIC" id="fig|2287.6.peg.2164"/>
<reference evidence="17 18" key="1">
    <citation type="journal article" date="2015" name="Genome Announc.">
        <title>Complete Genome Sequence of Sulfolobus solfataricus Strain 98/2 and Evolved Derivatives.</title>
        <authorList>
            <person name="McCarthy S."/>
            <person name="Gradnigo J."/>
            <person name="Johnson T."/>
            <person name="Payne S."/>
            <person name="Lipzen A."/>
            <person name="Martin J."/>
            <person name="Schackwitz W."/>
            <person name="Moriyama E."/>
            <person name="Blum P."/>
        </authorList>
    </citation>
    <scope>NUCLEOTIDE SEQUENCE [LARGE SCALE GENOMIC DNA]</scope>
    <source>
        <strain evidence="17">98/2 SULC</strain>
        <strain evidence="5">SARC-B</strain>
        <strain evidence="6">SARC-C</strain>
        <strain evidence="7 19">SULA</strain>
        <strain evidence="18">SULB</strain>
    </source>
</reference>
<dbReference type="Gene3D" id="2.40.50.100">
    <property type="match status" value="1"/>
</dbReference>
<dbReference type="RefSeq" id="WP_009989738.1">
    <property type="nucleotide sequence ID" value="NZ_CP011055.2"/>
</dbReference>
<evidence type="ECO:0000256" key="1">
    <source>
        <dbReference type="ARBA" id="ARBA00009249"/>
    </source>
</evidence>
<organism evidence="7 19">
    <name type="scientific">Saccharolobus solfataricus</name>
    <name type="common">Sulfolobus solfataricus</name>
    <dbReference type="NCBI Taxonomy" id="2287"/>
    <lineage>
        <taxon>Archaea</taxon>
        <taxon>Thermoproteota</taxon>
        <taxon>Thermoprotei</taxon>
        <taxon>Sulfolobales</taxon>
        <taxon>Sulfolobaceae</taxon>
        <taxon>Saccharolobus</taxon>
    </lineage>
</organism>
<dbReference type="EMBL" id="CP033237">
    <property type="protein sequence ID" value="AZF74028.1"/>
    <property type="molecule type" value="Genomic_DNA"/>
</dbReference>
<reference evidence="20" key="2">
    <citation type="submission" date="2016-04" db="EMBL/GenBank/DDBJ databases">
        <authorList>
            <person name="Shah S.A."/>
            <person name="Garrett R.A."/>
        </authorList>
    </citation>
    <scope>NUCLEOTIDE SEQUENCE [LARGE SCALE GENOMIC DNA]</scope>
    <source>
        <strain evidence="20">ATCC 35091 / DSM 1616 / JCM 8930 / NBRC 15331 / P1</strain>
    </source>
</reference>
<evidence type="ECO:0000313" key="12">
    <source>
        <dbReference type="EMBL" id="AZF79259.1"/>
    </source>
</evidence>
<evidence type="ECO:0000313" key="21">
    <source>
        <dbReference type="Proteomes" id="UP000267993"/>
    </source>
</evidence>
<dbReference type="InterPro" id="IPR002930">
    <property type="entry name" value="GCV_H"/>
</dbReference>
<dbReference type="OrthoDB" id="9810at2157"/>
<dbReference type="KEGG" id="ssol:SULB_2111"/>
<dbReference type="Proteomes" id="UP000267993">
    <property type="component" value="Chromosome"/>
</dbReference>
<feature type="domain" description="Lipoyl-binding" evidence="4">
    <location>
        <begin position="29"/>
        <end position="110"/>
    </location>
</feature>
<dbReference type="EMBL" id="CP033239">
    <property type="protein sequence ID" value="AZF79259.1"/>
    <property type="molecule type" value="Genomic_DNA"/>
</dbReference>
<dbReference type="Proteomes" id="UP000269431">
    <property type="component" value="Chromosome"/>
</dbReference>
<dbReference type="EMBL" id="CP011057">
    <property type="protein sequence ID" value="AKA79693.1"/>
    <property type="molecule type" value="Genomic_DNA"/>
</dbReference>
<dbReference type="EMBL" id="CP011055">
    <property type="protein sequence ID" value="AKA74305.1"/>
    <property type="molecule type" value="Genomic_DNA"/>
</dbReference>
<evidence type="ECO:0000313" key="15">
    <source>
        <dbReference type="EMBL" id="QPG48667.1"/>
    </source>
</evidence>
<evidence type="ECO:0000256" key="3">
    <source>
        <dbReference type="HAMAP-Rule" id="MF_00272"/>
    </source>
</evidence>
<dbReference type="Proteomes" id="UP000033085">
    <property type="component" value="Chromosome"/>
</dbReference>
<gene>
    <name evidence="3" type="primary">gcvH</name>
    <name evidence="15" type="ORF">HFC64_00500</name>
    <name evidence="16" type="ORF">SSOP1_1137</name>
    <name evidence="7" type="ORF">SULA_2110</name>
    <name evidence="5" type="ORF">SULB_2111</name>
    <name evidence="6" type="ORF">SULC_2109</name>
    <name evidence="8" type="ORF">SULG_10645</name>
    <name evidence="9" type="ORF">SULH_10645</name>
    <name evidence="10" type="ORF">SULI_10645</name>
    <name evidence="11" type="ORF">SULM_10635</name>
    <name evidence="12" type="ORF">SULN_10635</name>
    <name evidence="13" type="ORF">SULO_10645</name>
    <name evidence="14" type="ORF">SULZ_10585</name>
</gene>
<dbReference type="Proteomes" id="UP000033057">
    <property type="component" value="Chromosome"/>
</dbReference>
<dbReference type="GO" id="GO:0019464">
    <property type="term" value="P:glycine decarboxylation via glycine cleavage system"/>
    <property type="evidence" value="ECO:0007669"/>
    <property type="project" value="UniProtKB-UniRule"/>
</dbReference>
<reference evidence="7" key="5">
    <citation type="submission" date="2018-10" db="EMBL/GenBank/DDBJ databases">
        <authorList>
            <person name="McCarthy S."/>
            <person name="Gradnigo J."/>
            <person name="Johnson T."/>
            <person name="Payne S."/>
            <person name="Lipzen A."/>
            <person name="Schackwitz W."/>
            <person name="Martin J."/>
            <person name="Moriyama E."/>
            <person name="Blum P."/>
        </authorList>
    </citation>
    <scope>NUCLEOTIDE SEQUENCE</scope>
    <source>
        <strain evidence="5">SARC-B</strain>
        <strain evidence="6">SARC-C</strain>
        <strain evidence="7">SULA</strain>
    </source>
</reference>
<dbReference type="EMBL" id="CP033240">
    <property type="protein sequence ID" value="AZF81863.1"/>
    <property type="molecule type" value="Genomic_DNA"/>
</dbReference>
<proteinExistence type="inferred from homology"/>
<dbReference type="GO" id="GO:0005960">
    <property type="term" value="C:glycine cleavage complex"/>
    <property type="evidence" value="ECO:0007669"/>
    <property type="project" value="InterPro"/>
</dbReference>
<dbReference type="EMBL" id="CP050869">
    <property type="protein sequence ID" value="QPG48667.1"/>
    <property type="molecule type" value="Genomic_DNA"/>
</dbReference>
<evidence type="ECO:0000313" key="22">
    <source>
        <dbReference type="Proteomes" id="UP000269431"/>
    </source>
</evidence>
<evidence type="ECO:0000313" key="6">
    <source>
        <dbReference type="EMBL" id="AKA77001.1"/>
    </source>
</evidence>
<dbReference type="InterPro" id="IPR033753">
    <property type="entry name" value="GCV_H/Fam206"/>
</dbReference>
<evidence type="ECO:0000313" key="11">
    <source>
        <dbReference type="EMBL" id="AZF76651.1"/>
    </source>
</evidence>
<dbReference type="Proteomes" id="UP000273443">
    <property type="component" value="Chromosome"/>
</dbReference>
<evidence type="ECO:0000313" key="23">
    <source>
        <dbReference type="Proteomes" id="UP000273194"/>
    </source>
</evidence>
<dbReference type="GeneID" id="44130039"/>
<dbReference type="InterPro" id="IPR011053">
    <property type="entry name" value="Single_hybrid_motif"/>
</dbReference>
<dbReference type="Proteomes" id="UP000278715">
    <property type="component" value="Chromosome"/>
</dbReference>
<evidence type="ECO:0000313" key="28">
    <source>
        <dbReference type="Proteomes" id="UP000594632"/>
    </source>
</evidence>
<evidence type="ECO:0000256" key="2">
    <source>
        <dbReference type="ARBA" id="ARBA00022823"/>
    </source>
</evidence>
<comment type="function">
    <text evidence="3">The glycine cleavage system catalyzes the degradation of glycine. The H protein shuttles the methylamine group of glycine from the P protein to the T protein.</text>
</comment>
<comment type="similarity">
    <text evidence="1 3">Belongs to the GcvH family.</text>
</comment>
<keyword evidence="2 3" id="KW-0450">Lipoyl</keyword>
<dbReference type="PANTHER" id="PTHR11715:SF3">
    <property type="entry name" value="GLYCINE CLEAVAGE SYSTEM H PROTEIN-RELATED"/>
    <property type="match status" value="1"/>
</dbReference>
<dbReference type="GeneID" id="1454141"/>
<name>A0A0E3MJN9_SACSO</name>
<dbReference type="Proteomes" id="UP000273194">
    <property type="component" value="Chromosome"/>
</dbReference>
<evidence type="ECO:0000313" key="17">
    <source>
        <dbReference type="Proteomes" id="UP000033057"/>
    </source>
</evidence>
<evidence type="ECO:0000313" key="13">
    <source>
        <dbReference type="EMBL" id="AZF81863.1"/>
    </source>
</evidence>
<dbReference type="KEGG" id="ssof:SULC_2109"/>
<evidence type="ECO:0000313" key="8">
    <source>
        <dbReference type="EMBL" id="AZF68788.1"/>
    </source>
</evidence>
<dbReference type="InterPro" id="IPR003016">
    <property type="entry name" value="2-oxoA_DH_lipoyl-BS"/>
</dbReference>
<dbReference type="PANTHER" id="PTHR11715">
    <property type="entry name" value="GLYCINE CLEAVAGE SYSTEM H PROTEIN"/>
    <property type="match status" value="1"/>
</dbReference>
<dbReference type="Proteomes" id="UP000033106">
    <property type="component" value="Chromosome"/>
</dbReference>
<dbReference type="SMR" id="A0A0E3MJN9"/>
<dbReference type="EMBL" id="CP033241">
    <property type="protein sequence ID" value="AZF84436.1"/>
    <property type="molecule type" value="Genomic_DNA"/>
</dbReference>
<evidence type="ECO:0000313" key="5">
    <source>
        <dbReference type="EMBL" id="AKA74305.1"/>
    </source>
</evidence>
<evidence type="ECO:0000313" key="25">
    <source>
        <dbReference type="Proteomes" id="UP000275843"/>
    </source>
</evidence>
<accession>A0A0E3MJN9</accession>
<evidence type="ECO:0000313" key="16">
    <source>
        <dbReference type="EMBL" id="SAI84691.1"/>
    </source>
</evidence>
<dbReference type="PROSITE" id="PS50968">
    <property type="entry name" value="BIOTINYL_LIPOYL"/>
    <property type="match status" value="1"/>
</dbReference>
<dbReference type="EMBL" id="LT549890">
    <property type="protein sequence ID" value="SAI84691.1"/>
    <property type="molecule type" value="Genomic_DNA"/>
</dbReference>
<dbReference type="HAMAP" id="MF_00272">
    <property type="entry name" value="GcvH"/>
    <property type="match status" value="1"/>
</dbReference>
<dbReference type="CDD" id="cd06848">
    <property type="entry name" value="GCS_H"/>
    <property type="match status" value="1"/>
</dbReference>
<evidence type="ECO:0000313" key="20">
    <source>
        <dbReference type="Proteomes" id="UP000076770"/>
    </source>
</evidence>
<evidence type="ECO:0000313" key="10">
    <source>
        <dbReference type="EMBL" id="AZF74028.1"/>
    </source>
</evidence>
<dbReference type="SUPFAM" id="SSF51230">
    <property type="entry name" value="Single hybrid motif"/>
    <property type="match status" value="1"/>
</dbReference>
<dbReference type="GO" id="GO:0005737">
    <property type="term" value="C:cytoplasm"/>
    <property type="evidence" value="ECO:0007669"/>
    <property type="project" value="TreeGrafter"/>
</dbReference>
<dbReference type="Proteomes" id="UP000594632">
    <property type="component" value="Chromosome"/>
</dbReference>
<evidence type="ECO:0000259" key="4">
    <source>
        <dbReference type="PROSITE" id="PS50968"/>
    </source>
</evidence>
<evidence type="ECO:0000313" key="27">
    <source>
        <dbReference type="Proteomes" id="UP000282269"/>
    </source>
</evidence>
<dbReference type="KEGG" id="ssoa:SULA_2110"/>
<dbReference type="Proteomes" id="UP000076770">
    <property type="component" value="Chromosome i"/>
</dbReference>
<evidence type="ECO:0000313" key="18">
    <source>
        <dbReference type="Proteomes" id="UP000033085"/>
    </source>
</evidence>
<dbReference type="EMBL" id="CP033236">
    <property type="protein sequence ID" value="AZF71408.1"/>
    <property type="molecule type" value="Genomic_DNA"/>
</dbReference>
<dbReference type="GO" id="GO:0009249">
    <property type="term" value="P:protein lipoylation"/>
    <property type="evidence" value="ECO:0007669"/>
    <property type="project" value="TreeGrafter"/>
</dbReference>
<dbReference type="Proteomes" id="UP000275843">
    <property type="component" value="Chromosome"/>
</dbReference>
<reference evidence="21 22" key="4">
    <citation type="journal article" date="2018" name="Proc. Natl. Acad. Sci. U.S.A.">
        <title>Nonmutational mechanism of inheritance in the Archaeon Sulfolobus solfataricus.</title>
        <authorList>
            <person name="Payne S."/>
            <person name="McCarthy S."/>
            <person name="Johnson T."/>
            <person name="North E."/>
            <person name="Blum P."/>
        </authorList>
    </citation>
    <scope>NUCLEOTIDE SEQUENCE [LARGE SCALE GENOMIC DNA]</scope>
    <source>
        <strain evidence="9 21">SARC-H</strain>
        <strain evidence="10 25">SARC-I</strain>
        <strain evidence="12 26">SARC-N</strain>
        <strain evidence="13 27">SARC-O</strain>
        <strain evidence="14 22">SUL120</strain>
        <strain evidence="8 23">SULG</strain>
        <strain evidence="11 24">SULM</strain>
    </source>
</reference>
<evidence type="ECO:0000313" key="19">
    <source>
        <dbReference type="Proteomes" id="UP000033106"/>
    </source>
</evidence>
<dbReference type="OMA" id="EANAFTW"/>
<sequence length="140" mass="16336">MKILGFTFPDDLLYEPEKHVWVRIEDNSVVSIGVTDLGQYMAGKIFQVTAKQKGEKVNGRSVLFSIESAKWIGKFRLPIEGEVFDVNEEVVKNPSIINERPYDSWIVKIRVEDMDIIKRTFKPIQEVYKQFEEEAKRVVR</sequence>
<dbReference type="AlphaFoldDB" id="A0A0E3MJN9"/>
<evidence type="ECO:0000313" key="26">
    <source>
        <dbReference type="Proteomes" id="UP000278715"/>
    </source>
</evidence>
<evidence type="ECO:0000313" key="24">
    <source>
        <dbReference type="Proteomes" id="UP000273443"/>
    </source>
</evidence>
<reference evidence="15 28" key="6">
    <citation type="journal article" date="2020" name="Nat. Commun.">
        <title>The structures of two archaeal type IV pili illuminate evolutionary relationships.</title>
        <authorList>
            <person name="Wang F."/>
            <person name="Baquero D.P."/>
            <person name="Su Z."/>
            <person name="Beltran L.C."/>
            <person name="Prangishvili D."/>
            <person name="Krupovic M."/>
            <person name="Egelman E.H."/>
        </authorList>
    </citation>
    <scope>NUCLEOTIDE SEQUENCE [LARGE SCALE GENOMIC DNA]</scope>
    <source>
        <strain evidence="15 28">POZ149</strain>
    </source>
</reference>
<dbReference type="InterPro" id="IPR000089">
    <property type="entry name" value="Biotin_lipoyl"/>
</dbReference>
<dbReference type="Pfam" id="PF01597">
    <property type="entry name" value="GCV_H"/>
    <property type="match status" value="1"/>
</dbReference>
<dbReference type="EMBL" id="CP011056">
    <property type="protein sequence ID" value="AKA77001.1"/>
    <property type="molecule type" value="Genomic_DNA"/>
</dbReference>
<evidence type="ECO:0000313" key="14">
    <source>
        <dbReference type="EMBL" id="AZF84436.1"/>
    </source>
</evidence>
<protein>
    <recommendedName>
        <fullName evidence="3">Probable glycine cleavage system H protein</fullName>
    </recommendedName>
</protein>
<feature type="modified residue" description="N6-lipoyllysine" evidence="3">
    <location>
        <position position="70"/>
    </location>
</feature>
<comment type="cofactor">
    <cofactor evidence="3">
        <name>(R)-lipoate</name>
        <dbReference type="ChEBI" id="CHEBI:83088"/>
    </cofactor>
    <text evidence="3">Binds 1 lipoyl cofactor covalently.</text>
</comment>
<comment type="subunit">
    <text evidence="3">The glycine cleavage system is composed of four proteins: P, T, L and H.</text>
</comment>
<dbReference type="EMBL" id="CP033235">
    <property type="protein sequence ID" value="AZF68788.1"/>
    <property type="molecule type" value="Genomic_DNA"/>
</dbReference>
<evidence type="ECO:0000313" key="9">
    <source>
        <dbReference type="EMBL" id="AZF71408.1"/>
    </source>
</evidence>
<dbReference type="PROSITE" id="PS00189">
    <property type="entry name" value="LIPOYL"/>
    <property type="match status" value="1"/>
</dbReference>
<reference evidence="16" key="3">
    <citation type="submission" date="2016-04" db="EMBL/GenBank/DDBJ databases">
        <authorList>
            <person name="Evans L.H."/>
            <person name="Alamgir A."/>
            <person name="Owens N."/>
            <person name="Weber N.D."/>
            <person name="Virtaneva K."/>
            <person name="Barbian K."/>
            <person name="Babar A."/>
            <person name="Rosenke K."/>
        </authorList>
    </citation>
    <scope>NUCLEOTIDE SEQUENCE</scope>
    <source>
        <strain evidence="16">P1</strain>
    </source>
</reference>
<dbReference type="EMBL" id="CP033238">
    <property type="protein sequence ID" value="AZF76651.1"/>
    <property type="molecule type" value="Genomic_DNA"/>
</dbReference>